<dbReference type="Proteomes" id="UP001321445">
    <property type="component" value="Plasmid pISO32_1"/>
</dbReference>
<geneLocation type="plasmid" evidence="2 3">
    <name>pISO32_1</name>
</geneLocation>
<dbReference type="InterPro" id="IPR021301">
    <property type="entry name" value="DUF2779"/>
</dbReference>
<proteinExistence type="predicted"/>
<evidence type="ECO:0000313" key="3">
    <source>
        <dbReference type="Proteomes" id="UP001321445"/>
    </source>
</evidence>
<organism evidence="2 3">
    <name type="scientific">Hydrogenimonas cancrithermarum</name>
    <dbReference type="NCBI Taxonomy" id="2993563"/>
    <lineage>
        <taxon>Bacteria</taxon>
        <taxon>Pseudomonadati</taxon>
        <taxon>Campylobacterota</taxon>
        <taxon>Epsilonproteobacteria</taxon>
        <taxon>Campylobacterales</taxon>
        <taxon>Hydrogenimonadaceae</taxon>
        <taxon>Hydrogenimonas</taxon>
    </lineage>
</organism>
<sequence>MGLSKSSYLKGLQCPKLLWLSRHRPEVLAPTDAVKQRIFDTGNRVGELARGLFPGGSEIPFDNTTFSQKCEMTRNLLESGEEVIYEATFATEDMLVMVDILRQKEDGALEIYEVKSSTWSDKKKEKDLEVYLEDVAVQYHTLIGLGYTVSAAYLVLIDSSYERGERLETDKLFVKLDVTGWIEKRLEPIGGRIGGFIALLGEESEPDADIGAHCNKPYECPAKAYCWRERHAIPENESVFDLLPMNRAVGLYEKGVVRIDDIPEDEKLSENQRFAVEAWKKKRIYVQKEEIARFVASLTHPLCHMDFETFQEAVPSFAGQRPYRQMPFQYSLHIETEEGGLEQREFLAQEGEDPRPRFVKTLLQDIPSEGTILVYNKGFEAARLEELARDFPEHADALQVLKARLVDLGEPFKKRWYYHWGFLGQWSIKRVLPLLVPDMQDAYARLNGVHHGEEAMDAYLRLPNMTPDERDRTRRALLEYCGLDTLAMVEILKKLRK</sequence>
<keyword evidence="2" id="KW-0614">Plasmid</keyword>
<reference evidence="2 3" key="1">
    <citation type="submission" date="2023-03" db="EMBL/GenBank/DDBJ databases">
        <title>Description of Hydrogenimonas sp. ISO32.</title>
        <authorList>
            <person name="Mino S."/>
            <person name="Fukazawa S."/>
            <person name="Sawabe T."/>
        </authorList>
    </citation>
    <scope>NUCLEOTIDE SEQUENCE [LARGE SCALE GENOMIC DNA]</scope>
    <source>
        <strain evidence="2 3">ISO32</strain>
        <plasmid evidence="2 3">pISO32_1</plasmid>
    </source>
</reference>
<dbReference type="Pfam" id="PF11074">
    <property type="entry name" value="DUF2779"/>
    <property type="match status" value="1"/>
</dbReference>
<dbReference type="EMBL" id="AP027371">
    <property type="protein sequence ID" value="BDY14014.1"/>
    <property type="molecule type" value="Genomic_DNA"/>
</dbReference>
<protein>
    <recommendedName>
        <fullName evidence="1">DUF2779 domain-containing protein</fullName>
    </recommendedName>
</protein>
<name>A0ABN6WXJ8_9BACT</name>
<accession>A0ABN6WXJ8</accession>
<keyword evidence="3" id="KW-1185">Reference proteome</keyword>
<evidence type="ECO:0000313" key="2">
    <source>
        <dbReference type="EMBL" id="BDY14014.1"/>
    </source>
</evidence>
<gene>
    <name evidence="2" type="ORF">HCR_23270</name>
</gene>
<dbReference type="RefSeq" id="WP_286338073.1">
    <property type="nucleotide sequence ID" value="NZ_AP027371.1"/>
</dbReference>
<feature type="domain" description="DUF2779" evidence="1">
    <location>
        <begin position="304"/>
        <end position="427"/>
    </location>
</feature>
<evidence type="ECO:0000259" key="1">
    <source>
        <dbReference type="Pfam" id="PF11074"/>
    </source>
</evidence>